<evidence type="ECO:0000313" key="2">
    <source>
        <dbReference type="Proteomes" id="UP000316621"/>
    </source>
</evidence>
<evidence type="ECO:0000313" key="1">
    <source>
        <dbReference type="EMBL" id="RZC76908.1"/>
    </source>
</evidence>
<accession>A0A4Y7KXJ7</accession>
<dbReference type="Gramene" id="RZC76908">
    <property type="protein sequence ID" value="RZC76908"/>
    <property type="gene ID" value="C5167_001093"/>
</dbReference>
<organism evidence="1 2">
    <name type="scientific">Papaver somniferum</name>
    <name type="common">Opium poppy</name>
    <dbReference type="NCBI Taxonomy" id="3469"/>
    <lineage>
        <taxon>Eukaryota</taxon>
        <taxon>Viridiplantae</taxon>
        <taxon>Streptophyta</taxon>
        <taxon>Embryophyta</taxon>
        <taxon>Tracheophyta</taxon>
        <taxon>Spermatophyta</taxon>
        <taxon>Magnoliopsida</taxon>
        <taxon>Ranunculales</taxon>
        <taxon>Papaveraceae</taxon>
        <taxon>Papaveroideae</taxon>
        <taxon>Papaver</taxon>
    </lineage>
</organism>
<protein>
    <submittedName>
        <fullName evidence="1">Uncharacterized protein</fullName>
    </submittedName>
</protein>
<keyword evidence="2" id="KW-1185">Reference proteome</keyword>
<dbReference type="EMBL" id="CM010723">
    <property type="protein sequence ID" value="RZC76908.1"/>
    <property type="molecule type" value="Genomic_DNA"/>
</dbReference>
<sequence>MHSPMSDFQIEKKKAFGKGISWIVLIAYERLLMYCKFATWEGRGELANWSCASHTVLQKKVGQTKSCKSKHKTGF</sequence>
<gene>
    <name evidence="1" type="ORF">C5167_001093</name>
</gene>
<proteinExistence type="predicted"/>
<reference evidence="1 2" key="1">
    <citation type="journal article" date="2018" name="Science">
        <title>The opium poppy genome and morphinan production.</title>
        <authorList>
            <person name="Guo L."/>
            <person name="Winzer T."/>
            <person name="Yang X."/>
            <person name="Li Y."/>
            <person name="Ning Z."/>
            <person name="He Z."/>
            <person name="Teodor R."/>
            <person name="Lu Y."/>
            <person name="Bowser T.A."/>
            <person name="Graham I.A."/>
            <person name="Ye K."/>
        </authorList>
    </citation>
    <scope>NUCLEOTIDE SEQUENCE [LARGE SCALE GENOMIC DNA]</scope>
    <source>
        <strain evidence="2">cv. HN1</strain>
        <tissue evidence="1">Leaves</tissue>
    </source>
</reference>
<name>A0A4Y7KXJ7_PAPSO</name>
<dbReference type="Proteomes" id="UP000316621">
    <property type="component" value="Chromosome 9"/>
</dbReference>
<dbReference type="AlphaFoldDB" id="A0A4Y7KXJ7"/>